<comment type="caution">
    <text evidence="5">The sequence shown here is derived from an EMBL/GenBank/DDBJ whole genome shotgun (WGS) entry which is preliminary data.</text>
</comment>
<protein>
    <recommendedName>
        <fullName evidence="3">CB1 cannabinoid receptor-interacting protein 1</fullName>
    </recommendedName>
</protein>
<comment type="similarity">
    <text evidence="2">Belongs to the CNRIP family.</text>
</comment>
<evidence type="ECO:0000256" key="4">
    <source>
        <dbReference type="ARBA" id="ARBA00026030"/>
    </source>
</evidence>
<comment type="function">
    <text evidence="1">Suppresses cannabinoid receptor CNR1-mediated tonic inhibition of voltage-gated calcium channels.</text>
</comment>
<keyword evidence="6" id="KW-1185">Reference proteome</keyword>
<evidence type="ECO:0000256" key="3">
    <source>
        <dbReference type="ARBA" id="ARBA00015651"/>
    </source>
</evidence>
<dbReference type="PANTHER" id="PTHR31952">
    <property type="entry name" value="CB1 CANNABINOID RECEPTOR-INTERACTING PROTEIN 1"/>
    <property type="match status" value="1"/>
</dbReference>
<sequence>MPAFTVSFSFLEPQSRKGVYFKQDGQRFGTDRTIKFCTAVKYEIRITVKPPVAPLRSLIIGGDELTPDSEEEQPAQSSYLFTWFTNGHSPTGSRRRLDVPFIFRFDGVEFATSFQTKFYPVTSASHLTWGTEVKQIQLEGRGEFGGGATQRLTPTNVTFV</sequence>
<gene>
    <name evidence="5" type="ORF">GBAR_LOCUS30305</name>
</gene>
<evidence type="ECO:0000313" key="6">
    <source>
        <dbReference type="Proteomes" id="UP001174909"/>
    </source>
</evidence>
<accession>A0AA35TWH6</accession>
<dbReference type="GO" id="GO:0005886">
    <property type="term" value="C:plasma membrane"/>
    <property type="evidence" value="ECO:0007669"/>
    <property type="project" value="TreeGrafter"/>
</dbReference>
<dbReference type="PANTHER" id="PTHR31952:SF1">
    <property type="entry name" value="CB1 CANNABINOID RECEPTOR-INTERACTING PROTEIN 1"/>
    <property type="match status" value="1"/>
</dbReference>
<evidence type="ECO:0000256" key="2">
    <source>
        <dbReference type="ARBA" id="ARBA00007288"/>
    </source>
</evidence>
<reference evidence="5" key="1">
    <citation type="submission" date="2023-03" db="EMBL/GenBank/DDBJ databases">
        <authorList>
            <person name="Steffen K."/>
            <person name="Cardenas P."/>
        </authorList>
    </citation>
    <scope>NUCLEOTIDE SEQUENCE</scope>
</reference>
<dbReference type="AlphaFoldDB" id="A0AA35TWH6"/>
<evidence type="ECO:0000256" key="1">
    <source>
        <dbReference type="ARBA" id="ARBA00003884"/>
    </source>
</evidence>
<comment type="subunit">
    <text evidence="4">Interacts with the cannabinoid receptor CNR1 (via C-terminus). Does not interact with cannabinoid receptor CNR2.</text>
</comment>
<dbReference type="GO" id="GO:0031718">
    <property type="term" value="F:type 1 cannabinoid receptor binding"/>
    <property type="evidence" value="ECO:0007669"/>
    <property type="project" value="TreeGrafter"/>
</dbReference>
<proteinExistence type="inferred from homology"/>
<dbReference type="Proteomes" id="UP001174909">
    <property type="component" value="Unassembled WGS sequence"/>
</dbReference>
<keyword evidence="5" id="KW-0675">Receptor</keyword>
<dbReference type="EMBL" id="CASHTH010004284">
    <property type="protein sequence ID" value="CAI8055514.1"/>
    <property type="molecule type" value="Genomic_DNA"/>
</dbReference>
<evidence type="ECO:0000313" key="5">
    <source>
        <dbReference type="EMBL" id="CAI8055514.1"/>
    </source>
</evidence>
<dbReference type="Pfam" id="PF15043">
    <property type="entry name" value="CNRIP1"/>
    <property type="match status" value="1"/>
</dbReference>
<name>A0AA35TWH6_GEOBA</name>
<dbReference type="InterPro" id="IPR029204">
    <property type="entry name" value="CNRIP1"/>
</dbReference>
<organism evidence="5 6">
    <name type="scientific">Geodia barretti</name>
    <name type="common">Barrett's horny sponge</name>
    <dbReference type="NCBI Taxonomy" id="519541"/>
    <lineage>
        <taxon>Eukaryota</taxon>
        <taxon>Metazoa</taxon>
        <taxon>Porifera</taxon>
        <taxon>Demospongiae</taxon>
        <taxon>Heteroscleromorpha</taxon>
        <taxon>Tetractinellida</taxon>
        <taxon>Astrophorina</taxon>
        <taxon>Geodiidae</taxon>
        <taxon>Geodia</taxon>
    </lineage>
</organism>